<dbReference type="PANTHER" id="PTHR43861">
    <property type="entry name" value="TRANS-ACONITATE 2-METHYLTRANSFERASE-RELATED"/>
    <property type="match status" value="1"/>
</dbReference>
<gene>
    <name evidence="2" type="ORF">UU83_C0014G0002</name>
</gene>
<dbReference type="EMBL" id="LCCD01000014">
    <property type="protein sequence ID" value="KKS24954.1"/>
    <property type="molecule type" value="Genomic_DNA"/>
</dbReference>
<dbReference type="Gene3D" id="3.40.50.150">
    <property type="entry name" value="Vaccinia Virus protein VP39"/>
    <property type="match status" value="1"/>
</dbReference>
<organism evidence="2 3">
    <name type="scientific">Candidatus Jorgensenbacteria bacterium GW2011_GWF2_41_8</name>
    <dbReference type="NCBI Taxonomy" id="1618667"/>
    <lineage>
        <taxon>Bacteria</taxon>
        <taxon>Candidatus Joergenseniibacteriota</taxon>
    </lineage>
</organism>
<reference evidence="2 3" key="1">
    <citation type="journal article" date="2015" name="Nature">
        <title>rRNA introns, odd ribosomes, and small enigmatic genomes across a large radiation of phyla.</title>
        <authorList>
            <person name="Brown C.T."/>
            <person name="Hug L.A."/>
            <person name="Thomas B.C."/>
            <person name="Sharon I."/>
            <person name="Castelle C.J."/>
            <person name="Singh A."/>
            <person name="Wilkins M.J."/>
            <person name="Williams K.H."/>
            <person name="Banfield J.F."/>
        </authorList>
    </citation>
    <scope>NUCLEOTIDE SEQUENCE [LARGE SCALE GENOMIC DNA]</scope>
</reference>
<dbReference type="InterPro" id="IPR013216">
    <property type="entry name" value="Methyltransf_11"/>
</dbReference>
<evidence type="ECO:0000259" key="1">
    <source>
        <dbReference type="Pfam" id="PF08241"/>
    </source>
</evidence>
<accession>A0A0G0XJA0</accession>
<dbReference type="Proteomes" id="UP000033856">
    <property type="component" value="Unassembled WGS sequence"/>
</dbReference>
<dbReference type="GO" id="GO:0008757">
    <property type="term" value="F:S-adenosylmethionine-dependent methyltransferase activity"/>
    <property type="evidence" value="ECO:0007669"/>
    <property type="project" value="InterPro"/>
</dbReference>
<sequence length="291" mass="34077">MNEQKGKQKAKEYYDQEAADYVKQYQKAYDKYPANLIRIKFIIERMKKNKVKTILDAGCGTCGPMIKLLKSGFKVKGFDFSKKMVTEGKRELKRAGFSSELINFADLEKGKVFPKEKFDAIIALGVFPHILNEKRALLNMKKMLKPKGLVFIEFRNDLFSAYTFNKYSLEFFLNRIINPNSLPKHIRDKVISFYSKRLKVDKPVKRKDGKIAYTDILAKFRNPLILGKELFEPCGFSVADFHFYHYHALPPIFEKIYPREFRELSLKLEKIDDWRGYLMASAYVVEARKTN</sequence>
<dbReference type="SUPFAM" id="SSF53335">
    <property type="entry name" value="S-adenosyl-L-methionine-dependent methyltransferases"/>
    <property type="match status" value="1"/>
</dbReference>
<name>A0A0G0XJA0_9BACT</name>
<dbReference type="AlphaFoldDB" id="A0A0G0XJA0"/>
<dbReference type="Pfam" id="PF08241">
    <property type="entry name" value="Methyltransf_11"/>
    <property type="match status" value="1"/>
</dbReference>
<evidence type="ECO:0000313" key="2">
    <source>
        <dbReference type="EMBL" id="KKS24954.1"/>
    </source>
</evidence>
<proteinExistence type="predicted"/>
<evidence type="ECO:0000313" key="3">
    <source>
        <dbReference type="Proteomes" id="UP000033856"/>
    </source>
</evidence>
<dbReference type="CDD" id="cd02440">
    <property type="entry name" value="AdoMet_MTases"/>
    <property type="match status" value="1"/>
</dbReference>
<feature type="domain" description="Methyltransferase type 11" evidence="1">
    <location>
        <begin position="55"/>
        <end position="152"/>
    </location>
</feature>
<comment type="caution">
    <text evidence="2">The sequence shown here is derived from an EMBL/GenBank/DDBJ whole genome shotgun (WGS) entry which is preliminary data.</text>
</comment>
<dbReference type="InterPro" id="IPR029063">
    <property type="entry name" value="SAM-dependent_MTases_sf"/>
</dbReference>
<protein>
    <recommendedName>
        <fullName evidence="1">Methyltransferase type 11 domain-containing protein</fullName>
    </recommendedName>
</protein>